<dbReference type="PANTHER" id="PTHR11439">
    <property type="entry name" value="GAG-POL-RELATED RETROTRANSPOSON"/>
    <property type="match status" value="1"/>
</dbReference>
<dbReference type="AlphaFoldDB" id="A0A8J6DAB3"/>
<evidence type="ECO:0000259" key="1">
    <source>
        <dbReference type="Pfam" id="PF07727"/>
    </source>
</evidence>
<dbReference type="SUPFAM" id="SSF56672">
    <property type="entry name" value="DNA/RNA polymerases"/>
    <property type="match status" value="1"/>
</dbReference>
<comment type="caution">
    <text evidence="2">The sequence shown here is derived from an EMBL/GenBank/DDBJ whole genome shotgun (WGS) entry which is preliminary data.</text>
</comment>
<dbReference type="PANTHER" id="PTHR11439:SF463">
    <property type="entry name" value="REVERSE TRANSCRIPTASE TY1_COPIA-TYPE DOMAIN-CONTAINING PROTEIN"/>
    <property type="match status" value="1"/>
</dbReference>
<protein>
    <recommendedName>
        <fullName evidence="1">Reverse transcriptase Ty1/copia-type domain-containing protein</fullName>
    </recommendedName>
</protein>
<dbReference type="InterPro" id="IPR013103">
    <property type="entry name" value="RVT_2"/>
</dbReference>
<proteinExistence type="predicted"/>
<sequence length="370" mass="41605">MITRGKADIFKPKVFLSSASSLFSETPSSIHEAMQHELWKVAVHNELQALLSNDTWSLCHLPSNRRAIGCKWLFKVKKNAGGTMDRYKARLVAKGFSQHAGLDFRDTFSPVMRAMTIQTVLAVAVMQGWLLRQIDVNNAFLNGNLTEDIYMEQPLGFEVTGATGQLLVCKLKKALYGFRQAPPAWFHTLKQFFVDQLGFRASKADPSLFVRTSSSDCLFFMVYVDDIVITGNSSTVIDTVVKQLYHSQRKYVLEILKKADMLGAAVTPTPMVSMPKLVTSDGNSPLVDAYLYRSVVGMLQYLCITRPDLSFCVNKLSQFMNSPSELHWKAVKRVLSYLVRTMEHGLSFSKGQFQLECYCDADWASSLENS</sequence>
<reference evidence="2 3" key="1">
    <citation type="journal article" date="2021" name="bioRxiv">
        <title>The Gossypium anomalum genome as a resource for cotton improvement and evolutionary analysis of hybrid incompatibility.</title>
        <authorList>
            <person name="Grover C.E."/>
            <person name="Yuan D."/>
            <person name="Arick M.A."/>
            <person name="Miller E.R."/>
            <person name="Hu G."/>
            <person name="Peterson D.G."/>
            <person name="Wendel J.F."/>
            <person name="Udall J.A."/>
        </authorList>
    </citation>
    <scope>NUCLEOTIDE SEQUENCE [LARGE SCALE GENOMIC DNA]</scope>
    <source>
        <strain evidence="2">JFW-Udall</strain>
        <tissue evidence="2">Leaf</tissue>
    </source>
</reference>
<keyword evidence="3" id="KW-1185">Reference proteome</keyword>
<dbReference type="Pfam" id="PF07727">
    <property type="entry name" value="RVT_2"/>
    <property type="match status" value="1"/>
</dbReference>
<evidence type="ECO:0000313" key="2">
    <source>
        <dbReference type="EMBL" id="KAG8499625.1"/>
    </source>
</evidence>
<name>A0A8J6DAB3_9ROSI</name>
<gene>
    <name evidence="2" type="ORF">CXB51_006222</name>
</gene>
<dbReference type="OrthoDB" id="996302at2759"/>
<dbReference type="InterPro" id="IPR043502">
    <property type="entry name" value="DNA/RNA_pol_sf"/>
</dbReference>
<dbReference type="Proteomes" id="UP000701853">
    <property type="component" value="Chromosome 3"/>
</dbReference>
<evidence type="ECO:0000313" key="3">
    <source>
        <dbReference type="Proteomes" id="UP000701853"/>
    </source>
</evidence>
<organism evidence="2 3">
    <name type="scientific">Gossypium anomalum</name>
    <dbReference type="NCBI Taxonomy" id="47600"/>
    <lineage>
        <taxon>Eukaryota</taxon>
        <taxon>Viridiplantae</taxon>
        <taxon>Streptophyta</taxon>
        <taxon>Embryophyta</taxon>
        <taxon>Tracheophyta</taxon>
        <taxon>Spermatophyta</taxon>
        <taxon>Magnoliopsida</taxon>
        <taxon>eudicotyledons</taxon>
        <taxon>Gunneridae</taxon>
        <taxon>Pentapetalae</taxon>
        <taxon>rosids</taxon>
        <taxon>malvids</taxon>
        <taxon>Malvales</taxon>
        <taxon>Malvaceae</taxon>
        <taxon>Malvoideae</taxon>
        <taxon>Gossypium</taxon>
    </lineage>
</organism>
<feature type="domain" description="Reverse transcriptase Ty1/copia-type" evidence="1">
    <location>
        <begin position="53"/>
        <end position="246"/>
    </location>
</feature>
<dbReference type="EMBL" id="JAHUZN010000003">
    <property type="protein sequence ID" value="KAG8499625.1"/>
    <property type="molecule type" value="Genomic_DNA"/>
</dbReference>
<accession>A0A8J6DAB3</accession>